<gene>
    <name evidence="2" type="ordered locus">bpr_I0667</name>
</gene>
<evidence type="ECO:0000313" key="3">
    <source>
        <dbReference type="Proteomes" id="UP000001299"/>
    </source>
</evidence>
<dbReference type="EMBL" id="CP001810">
    <property type="protein sequence ID" value="ADL33412.1"/>
    <property type="molecule type" value="Genomic_DNA"/>
</dbReference>
<sequence>MKEIFNMKKNIRLVLLGELLLFVVVFFLIIFMSSYELSAVLWFIDLPSLILLAAILIPGLLIMGEWKDFVRSFSVGIKDFSLLELKNIIEAVDAAQKLTVFGALFAIIISGVLLLGHLDTPETIGPNLAVCFLSGLYAVIIEFFLLPLRLNAERKMNEEMDLGDE</sequence>
<feature type="transmembrane region" description="Helical" evidence="1">
    <location>
        <begin position="12"/>
        <end position="33"/>
    </location>
</feature>
<evidence type="ECO:0000256" key="1">
    <source>
        <dbReference type="SAM" id="Phobius"/>
    </source>
</evidence>
<dbReference type="STRING" id="515622.bpr_I0667"/>
<dbReference type="KEGG" id="bpb:bpr_I0667"/>
<organism evidence="2 3">
    <name type="scientific">Butyrivibrio proteoclasticus (strain ATCC 51982 / DSM 14932 / B316)</name>
    <name type="common">Clostridium proteoclasticum</name>
    <dbReference type="NCBI Taxonomy" id="515622"/>
    <lineage>
        <taxon>Bacteria</taxon>
        <taxon>Bacillati</taxon>
        <taxon>Bacillota</taxon>
        <taxon>Clostridia</taxon>
        <taxon>Lachnospirales</taxon>
        <taxon>Lachnospiraceae</taxon>
        <taxon>Butyrivibrio</taxon>
    </lineage>
</organism>
<dbReference type="Proteomes" id="UP000001299">
    <property type="component" value="Chromosome 1"/>
</dbReference>
<feature type="transmembrane region" description="Helical" evidence="1">
    <location>
        <begin position="124"/>
        <end position="146"/>
    </location>
</feature>
<dbReference type="eggNOG" id="ENOG5033UPY">
    <property type="taxonomic scope" value="Bacteria"/>
</dbReference>
<reference evidence="2 3" key="1">
    <citation type="journal article" date="2010" name="PLoS ONE">
        <title>The glycobiome of the rumen bacterium Butyrivibrio proteoclasticus B316(T) highlights adaptation to a polysaccharide-rich environment.</title>
        <authorList>
            <person name="Kelly W.J."/>
            <person name="Leahy S.C."/>
            <person name="Altermann E."/>
            <person name="Yeoman C.J."/>
            <person name="Dunne J.C."/>
            <person name="Kong Z."/>
            <person name="Pacheco D.M."/>
            <person name="Li D."/>
            <person name="Noel S.J."/>
            <person name="Moon C.D."/>
            <person name="Cookson A.L."/>
            <person name="Attwood G.T."/>
        </authorList>
    </citation>
    <scope>NUCLEOTIDE SEQUENCE [LARGE SCALE GENOMIC DNA]</scope>
    <source>
        <strain evidence="3">ATCC 51982 / DSM 14932 / B316</strain>
    </source>
</reference>
<keyword evidence="3" id="KW-1185">Reference proteome</keyword>
<dbReference type="AlphaFoldDB" id="E0S0T7"/>
<dbReference type="HOGENOM" id="CLU_1607791_0_0_9"/>
<name>E0S0T7_BUTPB</name>
<evidence type="ECO:0008006" key="4">
    <source>
        <dbReference type="Google" id="ProtNLM"/>
    </source>
</evidence>
<evidence type="ECO:0000313" key="2">
    <source>
        <dbReference type="EMBL" id="ADL33412.1"/>
    </source>
</evidence>
<feature type="transmembrane region" description="Helical" evidence="1">
    <location>
        <begin position="39"/>
        <end position="63"/>
    </location>
</feature>
<keyword evidence="1" id="KW-1133">Transmembrane helix</keyword>
<proteinExistence type="predicted"/>
<keyword evidence="1" id="KW-0812">Transmembrane</keyword>
<accession>E0S0T7</accession>
<keyword evidence="1" id="KW-0472">Membrane</keyword>
<feature type="transmembrane region" description="Helical" evidence="1">
    <location>
        <begin position="98"/>
        <end position="118"/>
    </location>
</feature>
<protein>
    <recommendedName>
        <fullName evidence="4">DUF2975 domain-containing protein</fullName>
    </recommendedName>
</protein>